<organism evidence="5 6">
    <name type="scientific">Aureliella helgolandensis</name>
    <dbReference type="NCBI Taxonomy" id="2527968"/>
    <lineage>
        <taxon>Bacteria</taxon>
        <taxon>Pseudomonadati</taxon>
        <taxon>Planctomycetota</taxon>
        <taxon>Planctomycetia</taxon>
        <taxon>Pirellulales</taxon>
        <taxon>Pirellulaceae</taxon>
        <taxon>Aureliella</taxon>
    </lineage>
</organism>
<dbReference type="Gene3D" id="1.50.10.20">
    <property type="match status" value="1"/>
</dbReference>
<dbReference type="InterPro" id="IPR051802">
    <property type="entry name" value="YfhM-like"/>
</dbReference>
<evidence type="ECO:0000259" key="3">
    <source>
        <dbReference type="SMART" id="SM01359"/>
    </source>
</evidence>
<dbReference type="InterPro" id="IPR011626">
    <property type="entry name" value="Alpha-macroglobulin_TED"/>
</dbReference>
<dbReference type="Proteomes" id="UP000318017">
    <property type="component" value="Chromosome"/>
</dbReference>
<dbReference type="Pfam" id="PF07703">
    <property type="entry name" value="A2M_BRD"/>
    <property type="match status" value="1"/>
</dbReference>
<dbReference type="InterPro" id="IPR008930">
    <property type="entry name" value="Terpenoid_cyclase/PrenylTrfase"/>
</dbReference>
<dbReference type="InterPro" id="IPR011625">
    <property type="entry name" value="A2M_N_BRD"/>
</dbReference>
<sequence length="2091" mass="232086" precursor="true">MRRFVPFPVLACMAAALLTAIAMAVQAPSTAERFESAEKLFADHNYKEAGEAYRDVLRSSDAQPARVVQAMTQLEQCRNQLGEVHFVDSDLRTAVEIHGRAYQVLDTAAEILLRSIPYGTVADQEFSRGHGRGYAGRGGAGGMGISVGEQDRLQALKWRHRALELASQADSTIEPAELAKLHLRFAETLLHNRDTRQAWRLQALTDLTAEPDYLDFDSAGYGPARYAPVDASGTPVFYDLPESLGTAASDGARFRWALAQAERAPQVAPQASLQWAQFLSGQFSVETLQAEQWIFRGGNNDAEEIQTKRLSLHTLEESETLARLANGIQRIELPDDFNAIRVYQKLSAPNVDDQRVAEEALSKLVQIFLNRRQYPKAAELLRDSISRFDNNPEVRQQLLDSIVEPRLAFDPVPSQVAGEPAKLSVLFRNTNTISLSARRVDLEKLITDTKQYYRNFTNQDRNQFGGLKGVYPPQLSVPSNLFEGQIAEKYLIDAPVKWQTEVESRENHWDRRQAIDTPLKKAGLYLIEADVNDKAHLARCLLWIQDTIVIRKPLAGEWLLDVVDATTGKPIAGANLEFFGFGHKNNTPPSQARRYNTENRAQKTNSEGQARVRLDGNLQWLTVARTADGRLALLDFQHIWLRNNYQLQTLSQAKAYGVTDRPLYRPGDTVKAKFWVAQTVYGDEAAPPLAHRSISFHAYDAQGNQVFAKAVTSDEFGACDVEFELPKTTSLGTYRFSVESIDPANGVPRLDLQSNAVFRVEEYRKPEFEVKVLSPQEPVALGDTISARIQAKYYFGAPVTDAVVNVKVERSTYRDNYYPVRPYDWCYDPGYWWFAEDYIWYPGWKGWAGCVSPFPWWYPRYGNEPPELVLEQELSLDGSGEATVEIDTSLAKALYGDEDHEYTISVDVRDSSRRTISAVGKTIASQAPFKVYTWVDRGYYQVGQRIDASFQTQMLDGTDVEVTGTLELMHITYDEAGTPSERSVYSAAVKTDANGFLTHPLTAADAGQYRIRTRFKGPGTSEVEGGYILTVRGEGSTDSDFRYNALELTPDLPHYAAGDKVRLLVASEHADARVVLFVRPSEGVYPQPQIVQLMGKTAVVEIPVLGSDQPNFFVEAYTVYDGNLHSATREIIVPPADRVLNVEMNADKAEYLPGEEAQVSIVVTDPDGHPVSGSCAIAVYDRSLEQIASDVLPQDIREFFWKWRRQHSPQQSSNAELVSRPLSIHDIYPLQPLGIFGNSIADDGESMSDGLARGLGLGGGAPGGRLFGTSDFGGAMGGGYGGFAPMSAMSMDASAGMRMEKSGGMGGGVAATPPATAATPAIRKDFADSALWLSAVTTDSQGRAMAKFNMPENLTGWRMKSWAVGHGTKVGSGQTEAVTRKPLLIRLQTPRFVVERDQVVISGIVHNDLPTAQEVQVRLEIDGETQIEFADRETRVRTVTIGAHEQARVDWRLNALAEGTVALTAIATSGDASDAMQLKLPVLVNGILKTDAVAGTVRGDQASNSVSIAIPAQRRIEQSKFTVRLSPSLAAAMVDALPYMAEYPYGCTEQTLNRFLPSVITQQILQKMGVDMASLKDRRANLNAQELGDPASRASQWKRFDRTAVFDEQLVDEMVAAGIQRLTDMQCNDGGWGWFSGPREFSTAHTTATVVRGLLIAQQNGEAIVPDVLQRGLQWLATYQTNELLKLKNWSDKTHPFKAHPDNLDALVFHTLVLGKEQATEANSEMQQRLYDSRGHLSVYGMTLFAWATHALGNSEQTSMLRRNIEQFLVQDAENETAFLKNDASWWNWYGSSIEANALYLKLLAATDPQGQTAPRVVKYLLNNRKHATYWNSTRDTALVVEAFGDYLTASGENQANMSAEVYLGGKRLGRVDFTPENLFSVDNTIEIHGNAVPAGTHQLEIRRSGEGNLYWNAYSTNFTLEEEIEAAGLEVKVERRYYRLDPVQKDLQIPDAQAGVLDAKKSGYNRVLLDDLQTVESGVLVEVELLVESKNDYEYILIEDRKPACLEAVESQSGYFYSGGLPIYREFRDTHIGLCIRQLPQGNYSLRYQFRSETPGTFTALPATIQGMYAPELAGNSRDFDVIVTDEQQN</sequence>
<feature type="domain" description="Alpha-2-macroglobulin" evidence="4">
    <location>
        <begin position="1329"/>
        <end position="1419"/>
    </location>
</feature>
<dbReference type="PANTHER" id="PTHR40094">
    <property type="entry name" value="ALPHA-2-MACROGLOBULIN HOMOLOG"/>
    <property type="match status" value="1"/>
</dbReference>
<feature type="domain" description="Alpha-2-macroglobulin bait region" evidence="3">
    <location>
        <begin position="1046"/>
        <end position="1187"/>
    </location>
</feature>
<protein>
    <submittedName>
        <fullName evidence="5">MG2 domain protein</fullName>
    </submittedName>
</protein>
<dbReference type="RefSeq" id="WP_145077737.1">
    <property type="nucleotide sequence ID" value="NZ_CP036298.1"/>
</dbReference>
<dbReference type="Pfam" id="PF07678">
    <property type="entry name" value="TED_complement"/>
    <property type="match status" value="1"/>
</dbReference>
<dbReference type="GO" id="GO:0005615">
    <property type="term" value="C:extracellular space"/>
    <property type="evidence" value="ECO:0007669"/>
    <property type="project" value="InterPro"/>
</dbReference>
<dbReference type="Pfam" id="PF00207">
    <property type="entry name" value="A2M"/>
    <property type="match status" value="1"/>
</dbReference>
<dbReference type="CDD" id="cd02891">
    <property type="entry name" value="A2M_like"/>
    <property type="match status" value="1"/>
</dbReference>
<evidence type="ECO:0000259" key="4">
    <source>
        <dbReference type="SMART" id="SM01360"/>
    </source>
</evidence>
<dbReference type="KEGG" id="ahel:Q31a_25570"/>
<comment type="similarity">
    <text evidence="1">Belongs to the protease inhibitor I39 (alpha-2-macroglobulin) family. Bacterial alpha-2-macroglobulin subfamily.</text>
</comment>
<dbReference type="Pfam" id="PF01835">
    <property type="entry name" value="MG2"/>
    <property type="match status" value="1"/>
</dbReference>
<dbReference type="Gene3D" id="2.60.40.1930">
    <property type="match status" value="1"/>
</dbReference>
<keyword evidence="6" id="KW-1185">Reference proteome</keyword>
<dbReference type="SMART" id="SM01360">
    <property type="entry name" value="A2M"/>
    <property type="match status" value="1"/>
</dbReference>
<dbReference type="InterPro" id="IPR041246">
    <property type="entry name" value="Bact_MG10"/>
</dbReference>
<dbReference type="InterPro" id="IPR013783">
    <property type="entry name" value="Ig-like_fold"/>
</dbReference>
<evidence type="ECO:0000313" key="6">
    <source>
        <dbReference type="Proteomes" id="UP000318017"/>
    </source>
</evidence>
<dbReference type="Gene3D" id="2.60.40.10">
    <property type="entry name" value="Immunoglobulins"/>
    <property type="match status" value="1"/>
</dbReference>
<dbReference type="Pfam" id="PF17973">
    <property type="entry name" value="bMG10"/>
    <property type="match status" value="1"/>
</dbReference>
<proteinExistence type="inferred from homology"/>
<evidence type="ECO:0000313" key="5">
    <source>
        <dbReference type="EMBL" id="QDV24242.1"/>
    </source>
</evidence>
<dbReference type="InterPro" id="IPR002890">
    <property type="entry name" value="MG2"/>
</dbReference>
<dbReference type="InterPro" id="IPR001599">
    <property type="entry name" value="Macroglobln_a2"/>
</dbReference>
<dbReference type="InterPro" id="IPR047565">
    <property type="entry name" value="Alpha-macroglob_thiol-ester_cl"/>
</dbReference>
<feature type="chain" id="PRO_5022172456" evidence="2">
    <location>
        <begin position="25"/>
        <end position="2091"/>
    </location>
</feature>
<name>A0A518G6N0_9BACT</name>
<dbReference type="SMART" id="SM01419">
    <property type="entry name" value="Thiol-ester_cl"/>
    <property type="match status" value="1"/>
</dbReference>
<dbReference type="OrthoDB" id="9767116at2"/>
<feature type="signal peptide" evidence="2">
    <location>
        <begin position="1"/>
        <end position="24"/>
    </location>
</feature>
<keyword evidence="2" id="KW-0732">Signal</keyword>
<dbReference type="PANTHER" id="PTHR40094:SF1">
    <property type="entry name" value="UBIQUITIN DOMAIN-CONTAINING PROTEIN"/>
    <property type="match status" value="1"/>
</dbReference>
<evidence type="ECO:0000256" key="1">
    <source>
        <dbReference type="ARBA" id="ARBA00010556"/>
    </source>
</evidence>
<dbReference type="GO" id="GO:0004866">
    <property type="term" value="F:endopeptidase inhibitor activity"/>
    <property type="evidence" value="ECO:0007669"/>
    <property type="project" value="InterPro"/>
</dbReference>
<dbReference type="EMBL" id="CP036298">
    <property type="protein sequence ID" value="QDV24242.1"/>
    <property type="molecule type" value="Genomic_DNA"/>
</dbReference>
<accession>A0A518G6N0</accession>
<gene>
    <name evidence="5" type="ORF">Q31a_25570</name>
</gene>
<reference evidence="5 6" key="1">
    <citation type="submission" date="2019-02" db="EMBL/GenBank/DDBJ databases">
        <title>Deep-cultivation of Planctomycetes and their phenomic and genomic characterization uncovers novel biology.</title>
        <authorList>
            <person name="Wiegand S."/>
            <person name="Jogler M."/>
            <person name="Boedeker C."/>
            <person name="Pinto D."/>
            <person name="Vollmers J."/>
            <person name="Rivas-Marin E."/>
            <person name="Kohn T."/>
            <person name="Peeters S.H."/>
            <person name="Heuer A."/>
            <person name="Rast P."/>
            <person name="Oberbeckmann S."/>
            <person name="Bunk B."/>
            <person name="Jeske O."/>
            <person name="Meyerdierks A."/>
            <person name="Storesund J.E."/>
            <person name="Kallscheuer N."/>
            <person name="Luecker S."/>
            <person name="Lage O.M."/>
            <person name="Pohl T."/>
            <person name="Merkel B.J."/>
            <person name="Hornburger P."/>
            <person name="Mueller R.-W."/>
            <person name="Bruemmer F."/>
            <person name="Labrenz M."/>
            <person name="Spormann A.M."/>
            <person name="Op den Camp H."/>
            <person name="Overmann J."/>
            <person name="Amann R."/>
            <person name="Jetten M.S.M."/>
            <person name="Mascher T."/>
            <person name="Medema M.H."/>
            <person name="Devos D.P."/>
            <person name="Kaster A.-K."/>
            <person name="Ovreas L."/>
            <person name="Rohde M."/>
            <person name="Galperin M.Y."/>
            <person name="Jogler C."/>
        </authorList>
    </citation>
    <scope>NUCLEOTIDE SEQUENCE [LARGE SCALE GENOMIC DNA]</scope>
    <source>
        <strain evidence="5 6">Q31a</strain>
    </source>
</reference>
<evidence type="ECO:0000256" key="2">
    <source>
        <dbReference type="SAM" id="SignalP"/>
    </source>
</evidence>
<dbReference type="SMART" id="SM01359">
    <property type="entry name" value="A2M_N_2"/>
    <property type="match status" value="1"/>
</dbReference>
<dbReference type="SUPFAM" id="SSF48239">
    <property type="entry name" value="Terpenoid cyclases/Protein prenyltransferases"/>
    <property type="match status" value="1"/>
</dbReference>